<reference evidence="3 4" key="1">
    <citation type="submission" date="2021-06" db="EMBL/GenBank/DDBJ databases">
        <authorList>
            <person name="Sun Q."/>
            <person name="Li D."/>
        </authorList>
    </citation>
    <scope>NUCLEOTIDE SEQUENCE [LARGE SCALE GENOMIC DNA]</scope>
    <source>
        <strain evidence="3 4">MSJ-40</strain>
    </source>
</reference>
<evidence type="ECO:0000256" key="1">
    <source>
        <dbReference type="SAM" id="MobiDB-lite"/>
    </source>
</evidence>
<feature type="region of interest" description="Disordered" evidence="1">
    <location>
        <begin position="144"/>
        <end position="167"/>
    </location>
</feature>
<keyword evidence="4" id="KW-1185">Reference proteome</keyword>
<dbReference type="Pfam" id="PF14242">
    <property type="entry name" value="DUF4342"/>
    <property type="match status" value="1"/>
</dbReference>
<organism evidence="3 4">
    <name type="scientific">Tissierella simiarum</name>
    <dbReference type="NCBI Taxonomy" id="2841534"/>
    <lineage>
        <taxon>Bacteria</taxon>
        <taxon>Bacillati</taxon>
        <taxon>Bacillota</taxon>
        <taxon>Tissierellia</taxon>
        <taxon>Tissierellales</taxon>
        <taxon>Tissierellaceae</taxon>
        <taxon>Tissierella</taxon>
    </lineage>
</organism>
<evidence type="ECO:0000313" key="4">
    <source>
        <dbReference type="Proteomes" id="UP000749471"/>
    </source>
</evidence>
<feature type="domain" description="DUF4342" evidence="2">
    <location>
        <begin position="45"/>
        <end position="121"/>
    </location>
</feature>
<accession>A0ABS6E750</accession>
<gene>
    <name evidence="3" type="ORF">KQI42_09535</name>
</gene>
<dbReference type="Proteomes" id="UP000749471">
    <property type="component" value="Unassembled WGS sequence"/>
</dbReference>
<name>A0ABS6E750_9FIRM</name>
<comment type="caution">
    <text evidence="3">The sequence shown here is derived from an EMBL/GenBank/DDBJ whole genome shotgun (WGS) entry which is preliminary data.</text>
</comment>
<proteinExistence type="predicted"/>
<evidence type="ECO:0000259" key="2">
    <source>
        <dbReference type="Pfam" id="PF14242"/>
    </source>
</evidence>
<sequence>MDITLEKIDAIVARTSVSFKEAKEALEEANGDIVEAIIILENKNNKSFGENFTNKGEILVERIKEIVKKGNVTKITIKKDGDVIMNIPVTAAAIGTLISAPLTLIGMSTALLSKCSLEIQKENGEIIEINDLIEKNVEKFKEGMKREKNEDFVDNTHNETHKDDDGE</sequence>
<dbReference type="EMBL" id="JAHLPM010000007">
    <property type="protein sequence ID" value="MBU5438250.1"/>
    <property type="molecule type" value="Genomic_DNA"/>
</dbReference>
<dbReference type="RefSeq" id="WP_216519201.1">
    <property type="nucleotide sequence ID" value="NZ_JAHLPM010000007.1"/>
</dbReference>
<protein>
    <submittedName>
        <fullName evidence="3">DUF4342 domain-containing protein</fullName>
    </submittedName>
</protein>
<dbReference type="InterPro" id="IPR025642">
    <property type="entry name" value="DUF4342"/>
</dbReference>
<evidence type="ECO:0000313" key="3">
    <source>
        <dbReference type="EMBL" id="MBU5438250.1"/>
    </source>
</evidence>